<evidence type="ECO:0000313" key="7">
    <source>
        <dbReference type="Proteomes" id="UP000007485"/>
    </source>
</evidence>
<accession>F0QWA0</accession>
<dbReference type="SMART" id="SM00849">
    <property type="entry name" value="Lactamase_B"/>
    <property type="match status" value="1"/>
</dbReference>
<evidence type="ECO:0000259" key="5">
    <source>
        <dbReference type="SMART" id="SM00849"/>
    </source>
</evidence>
<dbReference type="KEGG" id="vmo:VMUT_1995"/>
<dbReference type="InterPro" id="IPR001279">
    <property type="entry name" value="Metallo-B-lactamas"/>
</dbReference>
<comment type="cofactor">
    <cofactor evidence="1">
        <name>Zn(2+)</name>
        <dbReference type="ChEBI" id="CHEBI:29105"/>
    </cofactor>
</comment>
<dbReference type="Proteomes" id="UP000007485">
    <property type="component" value="Chromosome"/>
</dbReference>
<dbReference type="InterPro" id="IPR051453">
    <property type="entry name" value="MBL_Glyoxalase_II"/>
</dbReference>
<dbReference type="EMBL" id="CP002529">
    <property type="protein sequence ID" value="ADY02195.1"/>
    <property type="molecule type" value="Genomic_DNA"/>
</dbReference>
<dbReference type="CDD" id="cd06262">
    <property type="entry name" value="metallo-hydrolase-like_MBL-fold"/>
    <property type="match status" value="1"/>
</dbReference>
<protein>
    <submittedName>
        <fullName evidence="6">Beta-lactamase domain protein</fullName>
    </submittedName>
</protein>
<dbReference type="AlphaFoldDB" id="F0QWA0"/>
<dbReference type="SUPFAM" id="SSF56281">
    <property type="entry name" value="Metallo-hydrolase/oxidoreductase"/>
    <property type="match status" value="1"/>
</dbReference>
<gene>
    <name evidence="6" type="ordered locus">VMUT_1995</name>
</gene>
<name>F0QWA0_VULM7</name>
<dbReference type="PANTHER" id="PTHR46233:SF3">
    <property type="entry name" value="HYDROXYACYLGLUTATHIONE HYDROLASE GLOC"/>
    <property type="match status" value="1"/>
</dbReference>
<proteinExistence type="predicted"/>
<dbReference type="GO" id="GO:0046872">
    <property type="term" value="F:metal ion binding"/>
    <property type="evidence" value="ECO:0007669"/>
    <property type="project" value="UniProtKB-KW"/>
</dbReference>
<evidence type="ECO:0000256" key="2">
    <source>
        <dbReference type="ARBA" id="ARBA00022723"/>
    </source>
</evidence>
<evidence type="ECO:0000256" key="3">
    <source>
        <dbReference type="ARBA" id="ARBA00022801"/>
    </source>
</evidence>
<dbReference type="Gene3D" id="3.60.15.10">
    <property type="entry name" value="Ribonuclease Z/Hydroxyacylglutathione hydrolase-like"/>
    <property type="match status" value="1"/>
</dbReference>
<feature type="domain" description="Metallo-beta-lactamase" evidence="5">
    <location>
        <begin position="17"/>
        <end position="186"/>
    </location>
</feature>
<keyword evidence="7" id="KW-1185">Reference proteome</keyword>
<evidence type="ECO:0000313" key="6">
    <source>
        <dbReference type="EMBL" id="ADY02195.1"/>
    </source>
</evidence>
<dbReference type="InterPro" id="IPR036866">
    <property type="entry name" value="RibonucZ/Hydroxyglut_hydro"/>
</dbReference>
<keyword evidence="4" id="KW-0862">Zinc</keyword>
<keyword evidence="3" id="KW-0378">Hydrolase</keyword>
<evidence type="ECO:0000256" key="1">
    <source>
        <dbReference type="ARBA" id="ARBA00001947"/>
    </source>
</evidence>
<dbReference type="Pfam" id="PF00753">
    <property type="entry name" value="Lactamase_B"/>
    <property type="match status" value="1"/>
</dbReference>
<sequence length="208" mass="22647">MVIIMVSVEIITVGPLETNCYLVCEGKDCLVVDPGDEAETILTILGNRRVLAVVATHLHFDHIGAVEGIVSSTGAPFMVHRLDWEMRDKYTQLARSWGFEPPNLPQPIFIDEGSGLPFNLKVMHTPGHTPGSISIVGDGFVLTGDTLFAGSVGRTDLPGGDIELLIRSICRLYRELPGNYIVYPGHGPPTTINDEADNNYFVPKSLCT</sequence>
<evidence type="ECO:0000256" key="4">
    <source>
        <dbReference type="ARBA" id="ARBA00022833"/>
    </source>
</evidence>
<dbReference type="PANTHER" id="PTHR46233">
    <property type="entry name" value="HYDROXYACYLGLUTATHIONE HYDROLASE GLOC"/>
    <property type="match status" value="1"/>
</dbReference>
<dbReference type="HOGENOM" id="CLU_030571_5_4_2"/>
<dbReference type="eggNOG" id="arCOG00504">
    <property type="taxonomic scope" value="Archaea"/>
</dbReference>
<dbReference type="STRING" id="985053.VMUT_1995"/>
<organism evidence="6 7">
    <name type="scientific">Vulcanisaeta moutnovskia (strain 768-28)</name>
    <dbReference type="NCBI Taxonomy" id="985053"/>
    <lineage>
        <taxon>Archaea</taxon>
        <taxon>Thermoproteota</taxon>
        <taxon>Thermoprotei</taxon>
        <taxon>Thermoproteales</taxon>
        <taxon>Thermoproteaceae</taxon>
        <taxon>Vulcanisaeta</taxon>
    </lineage>
</organism>
<keyword evidence="2" id="KW-0479">Metal-binding</keyword>
<dbReference type="GO" id="GO:0016787">
    <property type="term" value="F:hydrolase activity"/>
    <property type="evidence" value="ECO:0007669"/>
    <property type="project" value="UniProtKB-KW"/>
</dbReference>
<reference evidence="6 7" key="1">
    <citation type="journal article" date="2011" name="J. Bacteriol.">
        <title>Complete genome sequence of 'Vulcanisaeta moutnovskia' strain 768-28, a novel member of the hyperthermophilic crenarchaeal genus vulcanisaeta.</title>
        <authorList>
            <person name="Gumerov V.M."/>
            <person name="Mardanov A.V."/>
            <person name="Beletsky A.V."/>
            <person name="Prokofeva M.I."/>
            <person name="Bonch-Osmolovskaya E.A."/>
            <person name="Ravin N.V."/>
            <person name="Skryabin K.G."/>
        </authorList>
    </citation>
    <scope>NUCLEOTIDE SEQUENCE [LARGE SCALE GENOMIC DNA]</scope>
    <source>
        <strain evidence="6 7">768-28</strain>
    </source>
</reference>